<accession>A0A918QH78</accession>
<dbReference type="AlphaFoldDB" id="A0A918QH78"/>
<feature type="compositionally biased region" description="Basic residues" evidence="1">
    <location>
        <begin position="213"/>
        <end position="226"/>
    </location>
</feature>
<comment type="caution">
    <text evidence="2">The sequence shown here is derived from an EMBL/GenBank/DDBJ whole genome shotgun (WGS) entry which is preliminary data.</text>
</comment>
<proteinExistence type="predicted"/>
<feature type="compositionally biased region" description="Low complexity" evidence="1">
    <location>
        <begin position="1"/>
        <end position="13"/>
    </location>
</feature>
<organism evidence="2 3">
    <name type="scientific">Streptomyces inusitatus</name>
    <dbReference type="NCBI Taxonomy" id="68221"/>
    <lineage>
        <taxon>Bacteria</taxon>
        <taxon>Bacillati</taxon>
        <taxon>Actinomycetota</taxon>
        <taxon>Actinomycetes</taxon>
        <taxon>Kitasatosporales</taxon>
        <taxon>Streptomycetaceae</taxon>
        <taxon>Streptomyces</taxon>
    </lineage>
</organism>
<sequence>MFCAAPGWGKPGPAAQPPFRDQASRQGVAEKQERLQGGVGPAGRGWQSGPVLIDGFEKAPLVAGEELLVLPGFWAAYLLWLCRTGEEDPEPEWFGADEADTDAAYEALNDEGRWPVFRIPFSDGHTAVVLACNHADDAGTEYFVSHPAWDRNGYLATIDGHQAGPGLSWRELTHIANTPDPHAPGVQAPYARLLLLLPALGDADLPGEAPRPAGRRAHPGGRRSRRSAAAGASPPP</sequence>
<evidence type="ECO:0000313" key="2">
    <source>
        <dbReference type="EMBL" id="GGZ49792.1"/>
    </source>
</evidence>
<evidence type="ECO:0000313" key="3">
    <source>
        <dbReference type="Proteomes" id="UP000630936"/>
    </source>
</evidence>
<feature type="region of interest" description="Disordered" evidence="1">
    <location>
        <begin position="1"/>
        <end position="27"/>
    </location>
</feature>
<protein>
    <submittedName>
        <fullName evidence="2">Uncharacterized protein</fullName>
    </submittedName>
</protein>
<name>A0A918QH78_9ACTN</name>
<dbReference type="Proteomes" id="UP000630936">
    <property type="component" value="Unassembled WGS sequence"/>
</dbReference>
<feature type="compositionally biased region" description="Low complexity" evidence="1">
    <location>
        <begin position="227"/>
        <end position="236"/>
    </location>
</feature>
<evidence type="ECO:0000256" key="1">
    <source>
        <dbReference type="SAM" id="MobiDB-lite"/>
    </source>
</evidence>
<keyword evidence="3" id="KW-1185">Reference proteome</keyword>
<feature type="region of interest" description="Disordered" evidence="1">
    <location>
        <begin position="204"/>
        <end position="236"/>
    </location>
</feature>
<dbReference type="EMBL" id="BMWG01000019">
    <property type="protein sequence ID" value="GGZ49792.1"/>
    <property type="molecule type" value="Genomic_DNA"/>
</dbReference>
<gene>
    <name evidence="2" type="ORF">GCM10010387_50090</name>
</gene>
<reference evidence="2" key="2">
    <citation type="submission" date="2020-09" db="EMBL/GenBank/DDBJ databases">
        <authorList>
            <person name="Sun Q."/>
            <person name="Ohkuma M."/>
        </authorList>
    </citation>
    <scope>NUCLEOTIDE SEQUENCE</scope>
    <source>
        <strain evidence="2">JCM 4988</strain>
    </source>
</reference>
<reference evidence="2" key="1">
    <citation type="journal article" date="2014" name="Int. J. Syst. Evol. Microbiol.">
        <title>Complete genome sequence of Corynebacterium casei LMG S-19264T (=DSM 44701T), isolated from a smear-ripened cheese.</title>
        <authorList>
            <consortium name="US DOE Joint Genome Institute (JGI-PGF)"/>
            <person name="Walter F."/>
            <person name="Albersmeier A."/>
            <person name="Kalinowski J."/>
            <person name="Ruckert C."/>
        </authorList>
    </citation>
    <scope>NUCLEOTIDE SEQUENCE</scope>
    <source>
        <strain evidence="2">JCM 4988</strain>
    </source>
</reference>